<name>M7YGV9_TRIUA</name>
<dbReference type="STRING" id="4572.M7YGV9"/>
<dbReference type="EMBL" id="KD274555">
    <property type="protein sequence ID" value="EMS46417.1"/>
    <property type="molecule type" value="Genomic_DNA"/>
</dbReference>
<accession>M7YGV9</accession>
<protein>
    <submittedName>
        <fullName evidence="1">Uncharacterized protein</fullName>
    </submittedName>
</protein>
<reference evidence="1" key="1">
    <citation type="journal article" date="2013" name="Nature">
        <title>Draft genome of the wheat A-genome progenitor Triticum urartu.</title>
        <authorList>
            <person name="Ling H.Q."/>
            <person name="Zhao S."/>
            <person name="Liu D."/>
            <person name="Wang J."/>
            <person name="Sun H."/>
            <person name="Zhang C."/>
            <person name="Fan H."/>
            <person name="Li D."/>
            <person name="Dong L."/>
            <person name="Tao Y."/>
            <person name="Gao C."/>
            <person name="Wu H."/>
            <person name="Li Y."/>
            <person name="Cui Y."/>
            <person name="Guo X."/>
            <person name="Zheng S."/>
            <person name="Wang B."/>
            <person name="Yu K."/>
            <person name="Liang Q."/>
            <person name="Yang W."/>
            <person name="Lou X."/>
            <person name="Chen J."/>
            <person name="Feng M."/>
            <person name="Jian J."/>
            <person name="Zhang X."/>
            <person name="Luo G."/>
            <person name="Jiang Y."/>
            <person name="Liu J."/>
            <person name="Wang Z."/>
            <person name="Sha Y."/>
            <person name="Zhang B."/>
            <person name="Wu H."/>
            <person name="Tang D."/>
            <person name="Shen Q."/>
            <person name="Xue P."/>
            <person name="Zou S."/>
            <person name="Wang X."/>
            <person name="Liu X."/>
            <person name="Wang F."/>
            <person name="Yang Y."/>
            <person name="An X."/>
            <person name="Dong Z."/>
            <person name="Zhang K."/>
            <person name="Zhang X."/>
            <person name="Luo M.C."/>
            <person name="Dvorak J."/>
            <person name="Tong Y."/>
            <person name="Wang J."/>
            <person name="Yang H."/>
            <person name="Li Z."/>
            <person name="Wang D."/>
            <person name="Zhang A."/>
            <person name="Wang J."/>
        </authorList>
    </citation>
    <scope>NUCLEOTIDE SEQUENCE</scope>
</reference>
<organism evidence="1">
    <name type="scientific">Triticum urartu</name>
    <name type="common">Red wild einkorn</name>
    <name type="synonym">Crithodium urartu</name>
    <dbReference type="NCBI Taxonomy" id="4572"/>
    <lineage>
        <taxon>Eukaryota</taxon>
        <taxon>Viridiplantae</taxon>
        <taxon>Streptophyta</taxon>
        <taxon>Embryophyta</taxon>
        <taxon>Tracheophyta</taxon>
        <taxon>Spermatophyta</taxon>
        <taxon>Magnoliopsida</taxon>
        <taxon>Liliopsida</taxon>
        <taxon>Poales</taxon>
        <taxon>Poaceae</taxon>
        <taxon>BOP clade</taxon>
        <taxon>Pooideae</taxon>
        <taxon>Triticodae</taxon>
        <taxon>Triticeae</taxon>
        <taxon>Triticinae</taxon>
        <taxon>Triticum</taxon>
    </lineage>
</organism>
<gene>
    <name evidence="1" type="ORF">TRIUR3_21307</name>
</gene>
<proteinExistence type="predicted"/>
<dbReference type="eggNOG" id="KOG1192">
    <property type="taxonomic scope" value="Eukaryota"/>
</dbReference>
<evidence type="ECO:0000313" key="1">
    <source>
        <dbReference type="EMBL" id="EMS46417.1"/>
    </source>
</evidence>
<sequence length="140" mass="15414">MPTVVLHTGSAAAIRLFRSYAMLHDKGYLPAQEHELDKPVKELAPIRVSDLFDPSKYPNPEMANRLLDTATEVTDNSSGVVINTFEALETPELEAIRSELAASGVGHPGASQTFTASYSLTSHPKNVTNPVFWLLNFYRL</sequence>
<dbReference type="Gene3D" id="3.40.50.2000">
    <property type="entry name" value="Glycogen Phosphorylase B"/>
    <property type="match status" value="1"/>
</dbReference>
<dbReference type="AlphaFoldDB" id="M7YGV9"/>
<dbReference type="SUPFAM" id="SSF53756">
    <property type="entry name" value="UDP-Glycosyltransferase/glycogen phosphorylase"/>
    <property type="match status" value="1"/>
</dbReference>